<dbReference type="EMBL" id="KM411958">
    <property type="protein sequence ID" value="AIZ94772.1"/>
    <property type="molecule type" value="Genomic_DNA"/>
</dbReference>
<organism evidence="1 2">
    <name type="scientific">Pseudomonas phage RWG</name>
    <dbReference type="NCBI Taxonomy" id="1541890"/>
    <lineage>
        <taxon>Viruses</taxon>
        <taxon>Duplodnaviria</taxon>
        <taxon>Heunggongvirae</taxon>
        <taxon>Uroviricota</taxon>
        <taxon>Caudoviricetes</taxon>
        <taxon>Schitoviridae</taxon>
        <taxon>Migulavirinae</taxon>
        <taxon>Litunavirus</taxon>
        <taxon>Litunavirus Ab09</taxon>
    </lineage>
</organism>
<accession>A0A0A7NU89</accession>
<evidence type="ECO:0000313" key="2">
    <source>
        <dbReference type="Proteomes" id="UP000030920"/>
    </source>
</evidence>
<proteinExistence type="predicted"/>
<name>A0A0A7NU89_9CAUD</name>
<dbReference type="Proteomes" id="UP000030920">
    <property type="component" value="Segment"/>
</dbReference>
<protein>
    <submittedName>
        <fullName evidence="1">Uncharacterized protein</fullName>
    </submittedName>
</protein>
<sequence>MNVAAWLYKGEWHLFTSELNRVVSDQAHYQANLKEEEKRDLVLLRLTTKDSNTLYWFHFNINNYFGKHTPAIYTQELPKELEALLTIYGL</sequence>
<evidence type="ECO:0000313" key="1">
    <source>
        <dbReference type="EMBL" id="AIZ94772.1"/>
    </source>
</evidence>
<reference evidence="1 2" key="1">
    <citation type="submission" date="2014-08" db="EMBL/GenBank/DDBJ databases">
        <title>Directed in vitro evolution of therapeutic bacteriophage: the Appelmans protocol.</title>
        <authorList>
            <person name="Burrowes B.H."/>
            <person name="Molineux I.J."/>
            <person name="Alves D.R."/>
            <person name="Fralick J.A."/>
        </authorList>
    </citation>
    <scope>NUCLEOTIDE SEQUENCE [LARGE SCALE GENOMIC DNA]</scope>
</reference>